<reference evidence="1 2" key="2">
    <citation type="journal article" date="2022" name="Mol. Ecol. Resour.">
        <title>The genomes of chicory, endive, great burdock and yacon provide insights into Asteraceae paleo-polyploidization history and plant inulin production.</title>
        <authorList>
            <person name="Fan W."/>
            <person name="Wang S."/>
            <person name="Wang H."/>
            <person name="Wang A."/>
            <person name="Jiang F."/>
            <person name="Liu H."/>
            <person name="Zhao H."/>
            <person name="Xu D."/>
            <person name="Zhang Y."/>
        </authorList>
    </citation>
    <scope>NUCLEOTIDE SEQUENCE [LARGE SCALE GENOMIC DNA]</scope>
    <source>
        <strain evidence="2">cv. Niubang</strain>
    </source>
</reference>
<sequence>MVYKAKSREEVVAGAARKKEQNVFRPNRIPDIEGRRDSRKYSEVVKGASTTCSFSEKQVPGDKSFPYVEERSLQVITDPNLQEMLSRSIIGEVKKLEFMEDISELCKTEGLSSFDLKYLGGKEVLLVMENEETVNNILEVPKHGIRQWIWNLRKWDSSYKSEGRLTWINILGVPVQCWTNSVFISIAEWWGTVIETRNCSALEAQSLVMGKVCIHAIDTNPIEESLEIKHGNCTFKIRVSEDAKEILEMCSEETSSEYDSDGETCNSKDEFGNGGFDAEDWDDDLEVGSMGKKLEDVQDSHSPIGQPEVQLKNNPDRSENYHSSSAPTDQASPIPADQTCMGSSKVTDSQSPAEFGVPKCLNINSVDGPSLNVGPTENSIKIDNVDETISGFQTSVGPKQNTTVKEKPKNHSHCSEHRVSSSEKISFENNSLFKNTKINTKVKGVNSRGYDLRRGKLSMRMLKEMAREKYGSKSSTKCDLGSRKFSGQKASSSISVSSGGASIRNHVLDSLSAHDSEKAQEVGAQIGFIWKDKQGVGGSR</sequence>
<name>A0ACB9FDV2_ARCLA</name>
<dbReference type="Proteomes" id="UP001055879">
    <property type="component" value="Linkage Group LG01"/>
</dbReference>
<evidence type="ECO:0000313" key="2">
    <source>
        <dbReference type="Proteomes" id="UP001055879"/>
    </source>
</evidence>
<comment type="caution">
    <text evidence="1">The sequence shown here is derived from an EMBL/GenBank/DDBJ whole genome shotgun (WGS) entry which is preliminary data.</text>
</comment>
<proteinExistence type="predicted"/>
<reference evidence="2" key="1">
    <citation type="journal article" date="2022" name="Mol. Ecol. Resour.">
        <title>The genomes of chicory, endive, great burdock and yacon provide insights into Asteraceae palaeo-polyploidization history and plant inulin production.</title>
        <authorList>
            <person name="Fan W."/>
            <person name="Wang S."/>
            <person name="Wang H."/>
            <person name="Wang A."/>
            <person name="Jiang F."/>
            <person name="Liu H."/>
            <person name="Zhao H."/>
            <person name="Xu D."/>
            <person name="Zhang Y."/>
        </authorList>
    </citation>
    <scope>NUCLEOTIDE SEQUENCE [LARGE SCALE GENOMIC DNA]</scope>
    <source>
        <strain evidence="2">cv. Niubang</strain>
    </source>
</reference>
<accession>A0ACB9FDV2</accession>
<protein>
    <submittedName>
        <fullName evidence="1">Uncharacterized protein</fullName>
    </submittedName>
</protein>
<organism evidence="1 2">
    <name type="scientific">Arctium lappa</name>
    <name type="common">Greater burdock</name>
    <name type="synonym">Lappa major</name>
    <dbReference type="NCBI Taxonomy" id="4217"/>
    <lineage>
        <taxon>Eukaryota</taxon>
        <taxon>Viridiplantae</taxon>
        <taxon>Streptophyta</taxon>
        <taxon>Embryophyta</taxon>
        <taxon>Tracheophyta</taxon>
        <taxon>Spermatophyta</taxon>
        <taxon>Magnoliopsida</taxon>
        <taxon>eudicotyledons</taxon>
        <taxon>Gunneridae</taxon>
        <taxon>Pentapetalae</taxon>
        <taxon>asterids</taxon>
        <taxon>campanulids</taxon>
        <taxon>Asterales</taxon>
        <taxon>Asteraceae</taxon>
        <taxon>Carduoideae</taxon>
        <taxon>Cardueae</taxon>
        <taxon>Arctiinae</taxon>
        <taxon>Arctium</taxon>
    </lineage>
</organism>
<dbReference type="EMBL" id="CM042047">
    <property type="protein sequence ID" value="KAI3769335.1"/>
    <property type="molecule type" value="Genomic_DNA"/>
</dbReference>
<gene>
    <name evidence="1" type="ORF">L6452_00436</name>
</gene>
<evidence type="ECO:0000313" key="1">
    <source>
        <dbReference type="EMBL" id="KAI3769335.1"/>
    </source>
</evidence>
<keyword evidence="2" id="KW-1185">Reference proteome</keyword>